<sequence length="222" mass="24987">MTILVCISLILFSLADYVSCQQNPERTVAFIGEKCERDVDCIENAFCRWQQTCLCDPYYSPSLDKSVCIATAGLSCQDNTQCRTMANGECRQNTCACKDDFFLDSKNSSNCISRPVKIDDPCQVSTLCQESFDFALCINEKCQCFTGYHFVNQTRVCVQSRALYFSCTHDYECYESGRSPDTMECKNQQCVCKEGESCSKGALMTTAEILVVISFFLQRIAC</sequence>
<dbReference type="Proteomes" id="UP000504615">
    <property type="component" value="Unplaced"/>
</dbReference>
<keyword evidence="4" id="KW-0034">Amyloid</keyword>
<evidence type="ECO:0000259" key="2">
    <source>
        <dbReference type="Pfam" id="PF01683"/>
    </source>
</evidence>
<feature type="chain" id="PRO_5026739938" evidence="1">
    <location>
        <begin position="21"/>
        <end position="222"/>
    </location>
</feature>
<dbReference type="KEGG" id="pbar:105432382"/>
<feature type="signal peptide" evidence="1">
    <location>
        <begin position="1"/>
        <end position="20"/>
    </location>
</feature>
<organism evidence="3 4">
    <name type="scientific">Pogonomyrmex barbatus</name>
    <name type="common">red harvester ant</name>
    <dbReference type="NCBI Taxonomy" id="144034"/>
    <lineage>
        <taxon>Eukaryota</taxon>
        <taxon>Metazoa</taxon>
        <taxon>Ecdysozoa</taxon>
        <taxon>Arthropoda</taxon>
        <taxon>Hexapoda</taxon>
        <taxon>Insecta</taxon>
        <taxon>Pterygota</taxon>
        <taxon>Neoptera</taxon>
        <taxon>Endopterygota</taxon>
        <taxon>Hymenoptera</taxon>
        <taxon>Apocrita</taxon>
        <taxon>Aculeata</taxon>
        <taxon>Formicoidea</taxon>
        <taxon>Formicidae</taxon>
        <taxon>Myrmicinae</taxon>
        <taxon>Pogonomyrmex</taxon>
    </lineage>
</organism>
<reference evidence="4" key="1">
    <citation type="submission" date="2025-08" db="UniProtKB">
        <authorList>
            <consortium name="RefSeq"/>
        </authorList>
    </citation>
    <scope>IDENTIFICATION</scope>
</reference>
<accession>A0A6I9WQI9</accession>
<feature type="domain" description="EB" evidence="2">
    <location>
        <begin position="108"/>
        <end position="153"/>
    </location>
</feature>
<name>A0A6I9WQI9_9HYME</name>
<dbReference type="PANTHER" id="PTHR39069:SF8">
    <property type="entry name" value="FI17111P1"/>
    <property type="match status" value="1"/>
</dbReference>
<dbReference type="InterPro" id="IPR006149">
    <property type="entry name" value="EB_dom"/>
</dbReference>
<keyword evidence="1" id="KW-0732">Signal</keyword>
<evidence type="ECO:0000313" key="3">
    <source>
        <dbReference type="Proteomes" id="UP000504615"/>
    </source>
</evidence>
<dbReference type="OrthoDB" id="5912242at2759"/>
<dbReference type="AlphaFoldDB" id="A0A6I9WQI9"/>
<keyword evidence="4" id="KW-0640">Prion</keyword>
<proteinExistence type="predicted"/>
<evidence type="ECO:0000313" key="4">
    <source>
        <dbReference type="RefSeq" id="XP_011645482.1"/>
    </source>
</evidence>
<dbReference type="RefSeq" id="XP_011645482.1">
    <property type="nucleotide sequence ID" value="XM_011647180.2"/>
</dbReference>
<protein>
    <submittedName>
        <fullName evidence="4">Prion-like-(Q/N-rich) domain-bearing protein 25</fullName>
    </submittedName>
</protein>
<dbReference type="PANTHER" id="PTHR39069">
    <property type="entry name" value="ECDYSONE-INDUCIBLE GENE E1, ISOFORM A"/>
    <property type="match status" value="1"/>
</dbReference>
<gene>
    <name evidence="4" type="primary">LOC105432382</name>
</gene>
<evidence type="ECO:0000256" key="1">
    <source>
        <dbReference type="SAM" id="SignalP"/>
    </source>
</evidence>
<dbReference type="Pfam" id="PF01683">
    <property type="entry name" value="EB"/>
    <property type="match status" value="1"/>
</dbReference>
<dbReference type="GeneID" id="105432382"/>
<keyword evidence="3" id="KW-1185">Reference proteome</keyword>